<evidence type="ECO:0008006" key="4">
    <source>
        <dbReference type="Google" id="ProtNLM"/>
    </source>
</evidence>
<gene>
    <name evidence="3" type="ORF">EGYM00163_LOCUS43647</name>
</gene>
<protein>
    <recommendedName>
        <fullName evidence="4">Coiled-coil domain-containing protein 40</fullName>
    </recommendedName>
</protein>
<dbReference type="InterPro" id="IPR037386">
    <property type="entry name" value="CCDC40"/>
</dbReference>
<feature type="region of interest" description="Disordered" evidence="2">
    <location>
        <begin position="1"/>
        <end position="45"/>
    </location>
</feature>
<evidence type="ECO:0000256" key="1">
    <source>
        <dbReference type="SAM" id="Coils"/>
    </source>
</evidence>
<feature type="coiled-coil region" evidence="1">
    <location>
        <begin position="408"/>
        <end position="435"/>
    </location>
</feature>
<dbReference type="GO" id="GO:0035082">
    <property type="term" value="P:axoneme assembly"/>
    <property type="evidence" value="ECO:0007669"/>
    <property type="project" value="InterPro"/>
</dbReference>
<dbReference type="PANTHER" id="PTHR16275">
    <property type="entry name" value="COILED-COIL DOMAIN-CONTAINING PROTEIN 40"/>
    <property type="match status" value="1"/>
</dbReference>
<keyword evidence="1" id="KW-0175">Coiled coil</keyword>
<evidence type="ECO:0000313" key="3">
    <source>
        <dbReference type="EMBL" id="CAE0832362.1"/>
    </source>
</evidence>
<feature type="coiled-coil region" evidence="1">
    <location>
        <begin position="464"/>
        <end position="597"/>
    </location>
</feature>
<accession>A0A7S4GCK9</accession>
<proteinExistence type="predicted"/>
<dbReference type="EMBL" id="HBJA01126797">
    <property type="protein sequence ID" value="CAE0832362.1"/>
    <property type="molecule type" value="Transcribed_RNA"/>
</dbReference>
<feature type="coiled-coil region" evidence="1">
    <location>
        <begin position="746"/>
        <end position="815"/>
    </location>
</feature>
<feature type="compositionally biased region" description="Acidic residues" evidence="2">
    <location>
        <begin position="12"/>
        <end position="40"/>
    </location>
</feature>
<feature type="coiled-coil region" evidence="1">
    <location>
        <begin position="135"/>
        <end position="337"/>
    </location>
</feature>
<name>A0A7S4GCK9_9EUGL</name>
<dbReference type="GO" id="GO:0005737">
    <property type="term" value="C:cytoplasm"/>
    <property type="evidence" value="ECO:0007669"/>
    <property type="project" value="TreeGrafter"/>
</dbReference>
<dbReference type="AlphaFoldDB" id="A0A7S4GCK9"/>
<evidence type="ECO:0000256" key="2">
    <source>
        <dbReference type="SAM" id="MobiDB-lite"/>
    </source>
</evidence>
<reference evidence="3" key="1">
    <citation type="submission" date="2021-01" db="EMBL/GenBank/DDBJ databases">
        <authorList>
            <person name="Corre E."/>
            <person name="Pelletier E."/>
            <person name="Niang G."/>
            <person name="Scheremetjew M."/>
            <person name="Finn R."/>
            <person name="Kale V."/>
            <person name="Holt S."/>
            <person name="Cochrane G."/>
            <person name="Meng A."/>
            <person name="Brown T."/>
            <person name="Cohen L."/>
        </authorList>
    </citation>
    <scope>NUCLEOTIDE SEQUENCE</scope>
    <source>
        <strain evidence="3">CCMP1594</strain>
    </source>
</reference>
<dbReference type="PANTHER" id="PTHR16275:SF8">
    <property type="entry name" value="COILED-COIL DOMAIN-CONTAINING PROTEIN 40"/>
    <property type="match status" value="1"/>
</dbReference>
<organism evidence="3">
    <name type="scientific">Eutreptiella gymnastica</name>
    <dbReference type="NCBI Taxonomy" id="73025"/>
    <lineage>
        <taxon>Eukaryota</taxon>
        <taxon>Discoba</taxon>
        <taxon>Euglenozoa</taxon>
        <taxon>Euglenida</taxon>
        <taxon>Spirocuta</taxon>
        <taxon>Euglenophyceae</taxon>
        <taxon>Eutreptiales</taxon>
        <taxon>Eutreptiaceae</taxon>
        <taxon>Eutreptiella</taxon>
    </lineage>
</organism>
<sequence>MSDDEGPHGPNPEDEENDLAVDDVDPDDDDDLVSEMDPEDPILLPVQQRYERQLRKQLEEVALNLKETNTELKKVKTGREDVGVELYNVQQQLAKLQEQLEKGHDNMMAVAKLKDQKEKERDVVVSQFEGDKAKVDELRRKYFKYQSELDKLAETLLRVEQFNEQMQSEISIERRAAYKAEEEISNLEKQKKHQDYLIDQLNEQIKQLTEKLALYESQLDSQKKETRIAQETLSDALAEMEAINFEKKQLLQQWKTSLIGMQRRDEALRATEDALEQQKEALLSLDNEITGYKQSIKKEQERNERLTQSLSKTENEVNFLEKQIDTLLEKKQKANDKFTMLKRSMEHTDNESKRVDQEVKGINNEVDGINKKTQKVVRDVRVLEEKVMETLSSQTTLKKGSQSTLQAIEKLKSNIRDKELQVTQMENELARIRVDTLQTQAHNEVLKGTVAELEKELAANDYLIERMQVDIRRKHDEIERKQKNLDKLNRQYDECLVQQGGESSEGLGPLEATINNLSKAIAVKSTENDQLQRDWIKAQTELVNTKNYSSKLHDGILELKAQATILQQKKMRLTNNAKQQTEEINQLQHDMAMMHQKQKKLNELISANSTKQEGVSNDSYNLENDLILRLQERKMEAIALENKIEDMKEEKQRLLNDILEAERQIMFWEKKIQIAKETEMALDPNVGKEEINRMKQEIYIMEQRLANLKKEQKRKIEEMTKAIDHREVLRDKGKAIQANVKTGVTKVQLQRDNARLSNELQKRKAEAQQKDKQIKACLQNTENTISEVEKVKNENDRFKEQLNQLQREIHVQTVLRSKVWDEKARKQKNSSPVPRCREGAIQVQCETRQL</sequence>
<feature type="coiled-coil region" evidence="1">
    <location>
        <begin position="51"/>
        <end position="106"/>
    </location>
</feature>
<feature type="coiled-coil region" evidence="1">
    <location>
        <begin position="630"/>
        <end position="722"/>
    </location>
</feature>